<keyword evidence="3" id="KW-1185">Reference proteome</keyword>
<sequence length="465" mass="53918">MIDAFVKLVYQLSLLPTEIIDFIYQQLLDCHIHAFLDFDRLFRYTVQRLFNNKVVVASLENNICEKQKDSKGNGCCTHCISPSTLLDLIKKTAILPKHINFIELCQFNEFFCNHFEVLDRASKIDLFIPCNTAYVELAKYLENVSSDLGKRLNIDALILDTIDSTDFIVPSSVTKFEFKDEAAYDLNFFKQMKMLQELAIGGDSSMPLKVFENLPQTLTSLNIPELEPLSMPLVNIPRNLKKLTLSYSDSETEDDRQFHSDTIAKAKFEQLTELEVRGVSFLSLAQLNAFKNLRQLKMTIPYNGNPSSSSLSSSEMEMEYLKQCIFLENFSLTSIYFPTKLFSKEFEFPNLRKFCYSIGNFKETEMEMEMEMERKTHVALYFPKKLQSLSFEWNQYLELNMEEFSLPSNMNELIFKGKLAYCNIEQLKIPINLKIFKLDTETSDTETSDTETSDTIERSELVEQY</sequence>
<dbReference type="Proteomes" id="UP001202479">
    <property type="component" value="Unassembled WGS sequence"/>
</dbReference>
<gene>
    <name evidence="2" type="ORF">KGF56_003897</name>
</gene>
<dbReference type="AlphaFoldDB" id="A0AAI9WWU7"/>
<accession>A0AAI9WWU7</accession>
<dbReference type="InterPro" id="IPR032675">
    <property type="entry name" value="LRR_dom_sf"/>
</dbReference>
<feature type="region of interest" description="Disordered" evidence="1">
    <location>
        <begin position="442"/>
        <end position="465"/>
    </location>
</feature>
<dbReference type="Gene3D" id="3.80.10.10">
    <property type="entry name" value="Ribonuclease Inhibitor"/>
    <property type="match status" value="1"/>
</dbReference>
<dbReference type="GeneID" id="73381512"/>
<evidence type="ECO:0000256" key="1">
    <source>
        <dbReference type="SAM" id="MobiDB-lite"/>
    </source>
</evidence>
<feature type="compositionally biased region" description="Acidic residues" evidence="1">
    <location>
        <begin position="442"/>
        <end position="454"/>
    </location>
</feature>
<feature type="compositionally biased region" description="Basic and acidic residues" evidence="1">
    <location>
        <begin position="455"/>
        <end position="465"/>
    </location>
</feature>
<comment type="caution">
    <text evidence="2">The sequence shown here is derived from an EMBL/GenBank/DDBJ whole genome shotgun (WGS) entry which is preliminary data.</text>
</comment>
<organism evidence="2 3">
    <name type="scientific">Candida oxycetoniae</name>
    <dbReference type="NCBI Taxonomy" id="497107"/>
    <lineage>
        <taxon>Eukaryota</taxon>
        <taxon>Fungi</taxon>
        <taxon>Dikarya</taxon>
        <taxon>Ascomycota</taxon>
        <taxon>Saccharomycotina</taxon>
        <taxon>Pichiomycetes</taxon>
        <taxon>Debaryomycetaceae</taxon>
        <taxon>Candida/Lodderomyces clade</taxon>
        <taxon>Candida</taxon>
    </lineage>
</organism>
<reference evidence="2" key="1">
    <citation type="journal article" date="2022" name="DNA Res.">
        <title>Genome analysis of five recently described species of the CUG-Ser clade uncovers Candida theae as a new hybrid lineage with pathogenic potential in the Candida parapsilosis species complex.</title>
        <authorList>
            <person name="Mixao V."/>
            <person name="Del Olmo V."/>
            <person name="Hegedusova E."/>
            <person name="Saus E."/>
            <person name="Pryszcz L."/>
            <person name="Cillingova A."/>
            <person name="Nosek J."/>
            <person name="Gabaldon T."/>
        </authorList>
    </citation>
    <scope>NUCLEOTIDE SEQUENCE</scope>
    <source>
        <strain evidence="2">CBS 10844</strain>
    </source>
</reference>
<protein>
    <submittedName>
        <fullName evidence="2">Uncharacterized protein</fullName>
    </submittedName>
</protein>
<evidence type="ECO:0000313" key="2">
    <source>
        <dbReference type="EMBL" id="KAI3403309.2"/>
    </source>
</evidence>
<evidence type="ECO:0000313" key="3">
    <source>
        <dbReference type="Proteomes" id="UP001202479"/>
    </source>
</evidence>
<name>A0AAI9WWU7_9ASCO</name>
<proteinExistence type="predicted"/>
<dbReference type="EMBL" id="JAHUZD010000128">
    <property type="protein sequence ID" value="KAI3403309.2"/>
    <property type="molecule type" value="Genomic_DNA"/>
</dbReference>
<dbReference type="SUPFAM" id="SSF52047">
    <property type="entry name" value="RNI-like"/>
    <property type="match status" value="1"/>
</dbReference>
<dbReference type="RefSeq" id="XP_049179056.1">
    <property type="nucleotide sequence ID" value="XM_049325279.1"/>
</dbReference>